<dbReference type="EMBL" id="PGOL01000291">
    <property type="protein sequence ID" value="PKI73087.1"/>
    <property type="molecule type" value="Genomic_DNA"/>
</dbReference>
<evidence type="ECO:0000256" key="1">
    <source>
        <dbReference type="SAM" id="MobiDB-lite"/>
    </source>
</evidence>
<name>A0A2I0KX94_PUNGR</name>
<proteinExistence type="predicted"/>
<feature type="compositionally biased region" description="Pro residues" evidence="1">
    <location>
        <begin position="183"/>
        <end position="194"/>
    </location>
</feature>
<evidence type="ECO:0000313" key="2">
    <source>
        <dbReference type="EMBL" id="PKI73087.1"/>
    </source>
</evidence>
<feature type="region of interest" description="Disordered" evidence="1">
    <location>
        <begin position="41"/>
        <end position="68"/>
    </location>
</feature>
<sequence length="200" mass="22074">MPIIKAAFFANSKVLPFWLIIDRSGQRQELPLAHYIPSPIPSLPAAKGPPMDSKRSSSPKAKSIDRASGQKDGFLVSCWGRLKLMKLIPWTKRKTSRPARMGATPAIQHRYSVKPATLIPASLDCKSIADSLSVVQPRPLAPGGFKYDALSYSQNFDEGSWQDQDLEAFQRGFSSRYAAPNLVRPPPPLPPPPLRSLIDE</sequence>
<dbReference type="Proteomes" id="UP000233551">
    <property type="component" value="Unassembled WGS sequence"/>
</dbReference>
<dbReference type="AlphaFoldDB" id="A0A2I0KX94"/>
<feature type="region of interest" description="Disordered" evidence="1">
    <location>
        <begin position="179"/>
        <end position="200"/>
    </location>
</feature>
<protein>
    <submittedName>
        <fullName evidence="2">Uncharacterized protein</fullName>
    </submittedName>
</protein>
<reference evidence="2 3" key="1">
    <citation type="submission" date="2017-11" db="EMBL/GenBank/DDBJ databases">
        <title>De-novo sequencing of pomegranate (Punica granatum L.) genome.</title>
        <authorList>
            <person name="Akparov Z."/>
            <person name="Amiraslanov A."/>
            <person name="Hajiyeva S."/>
            <person name="Abbasov M."/>
            <person name="Kaur K."/>
            <person name="Hamwieh A."/>
            <person name="Solovyev V."/>
            <person name="Salamov A."/>
            <person name="Braich B."/>
            <person name="Kosarev P."/>
            <person name="Mahmoud A."/>
            <person name="Hajiyev E."/>
            <person name="Babayeva S."/>
            <person name="Izzatullayeva V."/>
            <person name="Mammadov A."/>
            <person name="Mammadov A."/>
            <person name="Sharifova S."/>
            <person name="Ojaghi J."/>
            <person name="Eynullazada K."/>
            <person name="Bayramov B."/>
            <person name="Abdulazimova A."/>
            <person name="Shahmuradov I."/>
        </authorList>
    </citation>
    <scope>NUCLEOTIDE SEQUENCE [LARGE SCALE GENOMIC DNA]</scope>
    <source>
        <strain evidence="3">cv. AG2017</strain>
        <tissue evidence="2">Leaf</tissue>
    </source>
</reference>
<gene>
    <name evidence="2" type="ORF">CRG98_006495</name>
</gene>
<keyword evidence="3" id="KW-1185">Reference proteome</keyword>
<accession>A0A2I0KX94</accession>
<organism evidence="2 3">
    <name type="scientific">Punica granatum</name>
    <name type="common">Pomegranate</name>
    <dbReference type="NCBI Taxonomy" id="22663"/>
    <lineage>
        <taxon>Eukaryota</taxon>
        <taxon>Viridiplantae</taxon>
        <taxon>Streptophyta</taxon>
        <taxon>Embryophyta</taxon>
        <taxon>Tracheophyta</taxon>
        <taxon>Spermatophyta</taxon>
        <taxon>Magnoliopsida</taxon>
        <taxon>eudicotyledons</taxon>
        <taxon>Gunneridae</taxon>
        <taxon>Pentapetalae</taxon>
        <taxon>rosids</taxon>
        <taxon>malvids</taxon>
        <taxon>Myrtales</taxon>
        <taxon>Lythraceae</taxon>
        <taxon>Punica</taxon>
    </lineage>
</organism>
<comment type="caution">
    <text evidence="2">The sequence shown here is derived from an EMBL/GenBank/DDBJ whole genome shotgun (WGS) entry which is preliminary data.</text>
</comment>
<evidence type="ECO:0000313" key="3">
    <source>
        <dbReference type="Proteomes" id="UP000233551"/>
    </source>
</evidence>